<dbReference type="RefSeq" id="WP_300952972.1">
    <property type="nucleotide sequence ID" value="NZ_JAUHJQ010000004.1"/>
</dbReference>
<evidence type="ECO:0000313" key="3">
    <source>
        <dbReference type="Proteomes" id="UP001168620"/>
    </source>
</evidence>
<evidence type="ECO:0000313" key="2">
    <source>
        <dbReference type="EMBL" id="MDN4173870.1"/>
    </source>
</evidence>
<reference evidence="2" key="1">
    <citation type="submission" date="2023-06" db="EMBL/GenBank/DDBJ databases">
        <title>Draft genome sequence of Nocardioides sp. SOB77.</title>
        <authorList>
            <person name="Zhang G."/>
        </authorList>
    </citation>
    <scope>NUCLEOTIDE SEQUENCE</scope>
    <source>
        <strain evidence="2">SOB77</strain>
    </source>
</reference>
<evidence type="ECO:0000256" key="1">
    <source>
        <dbReference type="SAM" id="MobiDB-lite"/>
    </source>
</evidence>
<name>A0ABT8FHE5_9ACTN</name>
<dbReference type="EMBL" id="JAUHJQ010000004">
    <property type="protein sequence ID" value="MDN4173870.1"/>
    <property type="molecule type" value="Genomic_DNA"/>
</dbReference>
<feature type="region of interest" description="Disordered" evidence="1">
    <location>
        <begin position="1"/>
        <end position="30"/>
    </location>
</feature>
<accession>A0ABT8FHE5</accession>
<comment type="caution">
    <text evidence="2">The sequence shown here is derived from an EMBL/GenBank/DDBJ whole genome shotgun (WGS) entry which is preliminary data.</text>
</comment>
<feature type="region of interest" description="Disordered" evidence="1">
    <location>
        <begin position="100"/>
        <end position="128"/>
    </location>
</feature>
<dbReference type="InterPro" id="IPR025629">
    <property type="entry name" value="DUF4287"/>
</dbReference>
<keyword evidence="3" id="KW-1185">Reference proteome</keyword>
<organism evidence="2 3">
    <name type="scientific">Nocardioides oceani</name>
    <dbReference type="NCBI Taxonomy" id="3058369"/>
    <lineage>
        <taxon>Bacteria</taxon>
        <taxon>Bacillati</taxon>
        <taxon>Actinomycetota</taxon>
        <taxon>Actinomycetes</taxon>
        <taxon>Propionibacteriales</taxon>
        <taxon>Nocardioidaceae</taxon>
        <taxon>Nocardioides</taxon>
    </lineage>
</organism>
<dbReference type="Pfam" id="PF14117">
    <property type="entry name" value="DUF4287"/>
    <property type="match status" value="1"/>
</dbReference>
<sequence length="128" mass="13789">MGRPTPASDEYAARRRSATSTVPPGHRRQERAMSFQAYLDKAEEQTGLTPRALVEQANAHGLDTSSRTSEVIAWFKAEHGLGHGHAAALAHVVVKGPRISSKHVGTSGSHRDASDTLWLDGRATRPDA</sequence>
<gene>
    <name evidence="2" type="ORF">QWY28_12985</name>
</gene>
<dbReference type="Proteomes" id="UP001168620">
    <property type="component" value="Unassembled WGS sequence"/>
</dbReference>
<protein>
    <submittedName>
        <fullName evidence="2">DUF4287 domain-containing protein</fullName>
    </submittedName>
</protein>
<proteinExistence type="predicted"/>